<protein>
    <recommendedName>
        <fullName evidence="4">Cell wall galactomannoprotein</fullName>
    </recommendedName>
</protein>
<feature type="signal peptide" evidence="1">
    <location>
        <begin position="1"/>
        <end position="15"/>
    </location>
</feature>
<gene>
    <name evidence="2" type="ORF">DCS_06844</name>
</gene>
<evidence type="ECO:0000313" key="2">
    <source>
        <dbReference type="EMBL" id="KYK54883.1"/>
    </source>
</evidence>
<dbReference type="GeneID" id="63719487"/>
<proteinExistence type="predicted"/>
<feature type="chain" id="PRO_5012181566" description="Cell wall galactomannoprotein" evidence="1">
    <location>
        <begin position="16"/>
        <end position="202"/>
    </location>
</feature>
<dbReference type="EMBL" id="LAYC01000003">
    <property type="protein sequence ID" value="KYK54883.1"/>
    <property type="molecule type" value="Genomic_DNA"/>
</dbReference>
<evidence type="ECO:0000256" key="1">
    <source>
        <dbReference type="SAM" id="SignalP"/>
    </source>
</evidence>
<evidence type="ECO:0000313" key="3">
    <source>
        <dbReference type="Proteomes" id="UP000076580"/>
    </source>
</evidence>
<comment type="caution">
    <text evidence="2">The sequence shown here is derived from an EMBL/GenBank/DDBJ whole genome shotgun (WGS) entry which is preliminary data.</text>
</comment>
<organism evidence="2 3">
    <name type="scientific">Drechmeria coniospora</name>
    <name type="common">Nematophagous fungus</name>
    <name type="synonym">Meria coniospora</name>
    <dbReference type="NCBI Taxonomy" id="98403"/>
    <lineage>
        <taxon>Eukaryota</taxon>
        <taxon>Fungi</taxon>
        <taxon>Dikarya</taxon>
        <taxon>Ascomycota</taxon>
        <taxon>Pezizomycotina</taxon>
        <taxon>Sordariomycetes</taxon>
        <taxon>Hypocreomycetidae</taxon>
        <taxon>Hypocreales</taxon>
        <taxon>Ophiocordycipitaceae</taxon>
        <taxon>Drechmeria</taxon>
    </lineage>
</organism>
<accession>A0A151GCU5</accession>
<dbReference type="InParanoid" id="A0A151GCU5"/>
<keyword evidence="3" id="KW-1185">Reference proteome</keyword>
<evidence type="ECO:0008006" key="4">
    <source>
        <dbReference type="Google" id="ProtNLM"/>
    </source>
</evidence>
<name>A0A151GCU5_DRECN</name>
<keyword evidence="1" id="KW-0732">Signal</keyword>
<reference evidence="2 3" key="1">
    <citation type="journal article" date="2016" name="Sci. Rep.">
        <title>Insights into Adaptations to a Near-Obligate Nematode Endoparasitic Lifestyle from the Finished Genome of Drechmeria coniospora.</title>
        <authorList>
            <person name="Zhang L."/>
            <person name="Zhou Z."/>
            <person name="Guo Q."/>
            <person name="Fokkens L."/>
            <person name="Miskei M."/>
            <person name="Pocsi I."/>
            <person name="Zhang W."/>
            <person name="Chen M."/>
            <person name="Wang L."/>
            <person name="Sun Y."/>
            <person name="Donzelli B.G."/>
            <person name="Gibson D.M."/>
            <person name="Nelson D.R."/>
            <person name="Luo J.G."/>
            <person name="Rep M."/>
            <person name="Liu H."/>
            <person name="Yang S."/>
            <person name="Wang J."/>
            <person name="Krasnoff S.B."/>
            <person name="Xu Y."/>
            <person name="Molnar I."/>
            <person name="Lin M."/>
        </authorList>
    </citation>
    <scope>NUCLEOTIDE SEQUENCE [LARGE SCALE GENOMIC DNA]</scope>
    <source>
        <strain evidence="2 3">ARSEF 6962</strain>
    </source>
</reference>
<dbReference type="Proteomes" id="UP000076580">
    <property type="component" value="Chromosome 03"/>
</dbReference>
<dbReference type="AlphaFoldDB" id="A0A151GCU5"/>
<sequence>MKLLNAFILATVASAATVLPSAIAANGKLQAIEKTLDDANSTVTAITTEIQNFAGNLDLLIKSYHELDLSLRRGMRAITNLAGTLSSKESVPVVALILPFQNIPASLQAVLRTKVDVIAEARACYVFDKIICQMQDHFVGVVFNMKLFSTGYTPDEINTLHTLGVYDTNGKDILSSQRNRFQTAMEEITVEFWTSCTNYAAL</sequence>
<dbReference type="RefSeq" id="XP_040654235.1">
    <property type="nucleotide sequence ID" value="XM_040804131.1"/>
</dbReference>